<dbReference type="STRING" id="1148509.SAMN05216222_5109"/>
<dbReference type="Gene3D" id="3.50.50.60">
    <property type="entry name" value="FAD/NAD(P)-binding domain"/>
    <property type="match status" value="2"/>
</dbReference>
<evidence type="ECO:0000313" key="4">
    <source>
        <dbReference type="EMBL" id="SDT56260.1"/>
    </source>
</evidence>
<dbReference type="Pfam" id="PF07992">
    <property type="entry name" value="Pyr_redox_2"/>
    <property type="match status" value="1"/>
</dbReference>
<dbReference type="GO" id="GO:0016491">
    <property type="term" value="F:oxidoreductase activity"/>
    <property type="evidence" value="ECO:0007669"/>
    <property type="project" value="UniProtKB-KW"/>
</dbReference>
<name>A0A1H2BD79_9PSED</name>
<keyword evidence="1" id="KW-0285">Flavoprotein</keyword>
<gene>
    <name evidence="4" type="ORF">SAMN05216222_5109</name>
</gene>
<accession>A0A1H2BD79</accession>
<dbReference type="SUPFAM" id="SSF51905">
    <property type="entry name" value="FAD/NAD(P)-binding domain"/>
    <property type="match status" value="1"/>
</dbReference>
<dbReference type="Proteomes" id="UP000198481">
    <property type="component" value="Chromosome I"/>
</dbReference>
<dbReference type="EMBL" id="LT629762">
    <property type="protein sequence ID" value="SDT56260.1"/>
    <property type="molecule type" value="Genomic_DNA"/>
</dbReference>
<dbReference type="RefSeq" id="WP_092280448.1">
    <property type="nucleotide sequence ID" value="NZ_LT629762.1"/>
</dbReference>
<dbReference type="InterPro" id="IPR023753">
    <property type="entry name" value="FAD/NAD-binding_dom"/>
</dbReference>
<dbReference type="InterPro" id="IPR050097">
    <property type="entry name" value="Ferredoxin-NADP_redctase_2"/>
</dbReference>
<protein>
    <submittedName>
        <fullName evidence="4">Thioredoxin reductase</fullName>
    </submittedName>
</protein>
<sequence length="295" mass="31108">MTYDVIIVGGSYSGISAGLQLARARRKVLIIDAGQRRNRFANSSHGFLGQDGRDPGAIADEARAQLLAYPTVEWLSQPAVEATRGDDGYVITVANGEQFAARRLILATGVVDELPDIPGLAERWGRRVFHCPYCHGYELDGGQIGVLAASPMAIHHALMLPDWGPTTLLLNEVFEPDAEQLAALAKRGVTLVTEPVLSIGGEHAEVTLASGRVLKFAGLFTQPRTRMSSPLAAQLGCAFEVGPTGDFIKVDAMRETSVTGVFACGDAAIGAGNVAIAVGDGARTGGAAHQSLMFR</sequence>
<reference evidence="4 5" key="1">
    <citation type="submission" date="2016-10" db="EMBL/GenBank/DDBJ databases">
        <authorList>
            <person name="de Groot N.N."/>
        </authorList>
    </citation>
    <scope>NUCLEOTIDE SEQUENCE [LARGE SCALE GENOMIC DNA]</scope>
    <source>
        <strain evidence="4 5">LMG 26867</strain>
    </source>
</reference>
<dbReference type="PRINTS" id="PR00368">
    <property type="entry name" value="FADPNR"/>
</dbReference>
<dbReference type="AlphaFoldDB" id="A0A1H2BD79"/>
<dbReference type="InterPro" id="IPR036188">
    <property type="entry name" value="FAD/NAD-bd_sf"/>
</dbReference>
<evidence type="ECO:0000256" key="1">
    <source>
        <dbReference type="ARBA" id="ARBA00022630"/>
    </source>
</evidence>
<evidence type="ECO:0000313" key="5">
    <source>
        <dbReference type="Proteomes" id="UP000198481"/>
    </source>
</evidence>
<proteinExistence type="predicted"/>
<organism evidence="4 5">
    <name type="scientific">Pseudomonas prosekii</name>
    <dbReference type="NCBI Taxonomy" id="1148509"/>
    <lineage>
        <taxon>Bacteria</taxon>
        <taxon>Pseudomonadati</taxon>
        <taxon>Pseudomonadota</taxon>
        <taxon>Gammaproteobacteria</taxon>
        <taxon>Pseudomonadales</taxon>
        <taxon>Pseudomonadaceae</taxon>
        <taxon>Pseudomonas</taxon>
    </lineage>
</organism>
<evidence type="ECO:0000259" key="3">
    <source>
        <dbReference type="Pfam" id="PF07992"/>
    </source>
</evidence>
<dbReference type="PRINTS" id="PR00469">
    <property type="entry name" value="PNDRDTASEII"/>
</dbReference>
<evidence type="ECO:0000256" key="2">
    <source>
        <dbReference type="ARBA" id="ARBA00023002"/>
    </source>
</evidence>
<feature type="domain" description="FAD/NAD(P)-binding" evidence="3">
    <location>
        <begin position="3"/>
        <end position="278"/>
    </location>
</feature>
<dbReference type="PANTHER" id="PTHR48105">
    <property type="entry name" value="THIOREDOXIN REDUCTASE 1-RELATED-RELATED"/>
    <property type="match status" value="1"/>
</dbReference>
<keyword evidence="2" id="KW-0560">Oxidoreductase</keyword>